<protein>
    <recommendedName>
        <fullName evidence="2">AMP-dependent synthetase/ligase domain-containing protein</fullName>
    </recommendedName>
</protein>
<dbReference type="InterPro" id="IPR050237">
    <property type="entry name" value="ATP-dep_AMP-bd_enzyme"/>
</dbReference>
<dbReference type="Gene3D" id="3.40.50.12780">
    <property type="entry name" value="N-terminal domain of ligase-like"/>
    <property type="match status" value="1"/>
</dbReference>
<dbReference type="InterPro" id="IPR000873">
    <property type="entry name" value="AMP-dep_synth/lig_dom"/>
</dbReference>
<evidence type="ECO:0000313" key="4">
    <source>
        <dbReference type="Proteomes" id="UP000255505"/>
    </source>
</evidence>
<dbReference type="PANTHER" id="PTHR43767">
    <property type="entry name" value="LONG-CHAIN-FATTY-ACID--COA LIGASE"/>
    <property type="match status" value="1"/>
</dbReference>
<evidence type="ECO:0000313" key="3">
    <source>
        <dbReference type="EMBL" id="SPK70209.1"/>
    </source>
</evidence>
<name>A0A375I9N5_9BURK</name>
<dbReference type="PANTHER" id="PTHR43767:SF1">
    <property type="entry name" value="NONRIBOSOMAL PEPTIDE SYNTHASE PES1 (EUROFUNG)-RELATED"/>
    <property type="match status" value="1"/>
</dbReference>
<dbReference type="AlphaFoldDB" id="A0A375I9N5"/>
<evidence type="ECO:0000259" key="2">
    <source>
        <dbReference type="Pfam" id="PF00501"/>
    </source>
</evidence>
<feature type="region of interest" description="Disordered" evidence="1">
    <location>
        <begin position="1"/>
        <end position="45"/>
    </location>
</feature>
<accession>A0A375I9N5</accession>
<dbReference type="SUPFAM" id="SSF56801">
    <property type="entry name" value="Acetyl-CoA synthetase-like"/>
    <property type="match status" value="1"/>
</dbReference>
<dbReference type="Proteomes" id="UP000255505">
    <property type="component" value="Unassembled WGS sequence"/>
</dbReference>
<sequence length="269" mass="27839">MRAGAGRPRAGVHQPPPISSVARLPPASGSARARQAGNDGPIGSTFVHRLAMSTPTRSPDLKPRGTLLRELEARAAACPDETAMAYHGRQLSYQALLDASLSLAGYLQQHLGVRRGDRVLLLMHDCPQFTMAWHAVLRCRAEAVALAPDSSAQAVAAGAAASAACAAVTMQDGLPRVAPLLGDDGVRGCIVGAYSEFAGAPGSPEWLAAPDYVREPRVPLLQPRVHDFGGALAAGIAPAPVGATSCAACPDVSPLSSTHPYRSTNHEPA</sequence>
<feature type="domain" description="AMP-dependent synthetase/ligase" evidence="2">
    <location>
        <begin position="71"/>
        <end position="184"/>
    </location>
</feature>
<gene>
    <name evidence="3" type="ORF">CT19425_U400026</name>
</gene>
<evidence type="ECO:0000256" key="1">
    <source>
        <dbReference type="SAM" id="MobiDB-lite"/>
    </source>
</evidence>
<dbReference type="InterPro" id="IPR042099">
    <property type="entry name" value="ANL_N_sf"/>
</dbReference>
<dbReference type="Pfam" id="PF00501">
    <property type="entry name" value="AMP-binding"/>
    <property type="match status" value="1"/>
</dbReference>
<proteinExistence type="predicted"/>
<organism evidence="3 4">
    <name type="scientific">Cupriavidus taiwanensis</name>
    <dbReference type="NCBI Taxonomy" id="164546"/>
    <lineage>
        <taxon>Bacteria</taxon>
        <taxon>Pseudomonadati</taxon>
        <taxon>Pseudomonadota</taxon>
        <taxon>Betaproteobacteria</taxon>
        <taxon>Burkholderiales</taxon>
        <taxon>Burkholderiaceae</taxon>
        <taxon>Cupriavidus</taxon>
    </lineage>
</organism>
<reference evidence="3 4" key="1">
    <citation type="submission" date="2018-01" db="EMBL/GenBank/DDBJ databases">
        <authorList>
            <person name="Gaut B.S."/>
            <person name="Morton B.R."/>
            <person name="Clegg M.T."/>
            <person name="Duvall M.R."/>
        </authorList>
    </citation>
    <scope>NUCLEOTIDE SEQUENCE [LARGE SCALE GENOMIC DNA]</scope>
    <source>
        <strain evidence="3">Cupriavidus taiwanensis LMG 19425</strain>
    </source>
</reference>
<dbReference type="EMBL" id="OOEF01000035">
    <property type="protein sequence ID" value="SPK70209.1"/>
    <property type="molecule type" value="Genomic_DNA"/>
</dbReference>